<evidence type="ECO:0000313" key="2">
    <source>
        <dbReference type="Proteomes" id="UP001615411"/>
    </source>
</evidence>
<gene>
    <name evidence="1" type="ORF">ACIKP7_06945</name>
</gene>
<organism evidence="1 2">
    <name type="scientific">Pseudomonas caricapapayae</name>
    <dbReference type="NCBI Taxonomy" id="46678"/>
    <lineage>
        <taxon>Bacteria</taxon>
        <taxon>Pseudomonadati</taxon>
        <taxon>Pseudomonadota</taxon>
        <taxon>Gammaproteobacteria</taxon>
        <taxon>Pseudomonadales</taxon>
        <taxon>Pseudomonadaceae</taxon>
        <taxon>Pseudomonas</taxon>
    </lineage>
</organism>
<dbReference type="EMBL" id="JBIUGF010000015">
    <property type="protein sequence ID" value="MFJ1337864.1"/>
    <property type="molecule type" value="Genomic_DNA"/>
</dbReference>
<dbReference type="Proteomes" id="UP001615411">
    <property type="component" value="Unassembled WGS sequence"/>
</dbReference>
<proteinExistence type="predicted"/>
<reference evidence="1" key="1">
    <citation type="submission" date="2024-10" db="EMBL/GenBank/DDBJ databases">
        <title>Aeromonas and Pseudomonas from the Cagarras Archipelago, Rio de Janeiro, Brazil.</title>
        <authorList>
            <person name="Canellas A.L.B."/>
            <person name="Laport M.S."/>
        </authorList>
    </citation>
    <scope>NUCLEOTIDE SEQUENCE</scope>
    <source>
        <strain evidence="1">ACP-7</strain>
    </source>
</reference>
<keyword evidence="2" id="KW-1185">Reference proteome</keyword>
<accession>A0ACC7LUE6</accession>
<sequence length="219" mass="23306">MQFTNGFLLSLSLCLEIGLANMAMITLAMHRGVAQGVWLGLGTCVGDLIYAILAMAGMAILLQIEWVRWVLWIGGSAVLCYLTLKMLLSALKARTSDPDAAGKQWGDSNLALFSRGIMLAMSSPTAILWFAAVGGAIIARQGSDIASAGLFLSGFFAAGVFWAFVLCLLASQGGRLLGQNLIRYTYIASALIFAYFAVYVVVTGYAEFIGNPTAPSIEL</sequence>
<name>A0ACC7LUE6_9PSED</name>
<protein>
    <submittedName>
        <fullName evidence="1">LysE family translocator</fullName>
    </submittedName>
</protein>
<evidence type="ECO:0000313" key="1">
    <source>
        <dbReference type="EMBL" id="MFJ1337864.1"/>
    </source>
</evidence>
<comment type="caution">
    <text evidence="1">The sequence shown here is derived from an EMBL/GenBank/DDBJ whole genome shotgun (WGS) entry which is preliminary data.</text>
</comment>